<protein>
    <submittedName>
        <fullName evidence="4">Kinase</fullName>
    </submittedName>
</protein>
<dbReference type="Pfam" id="PF00294">
    <property type="entry name" value="PfkB"/>
    <property type="match status" value="1"/>
</dbReference>
<dbReference type="PRINTS" id="PR00990">
    <property type="entry name" value="RIBOKINASE"/>
</dbReference>
<dbReference type="Proteomes" id="UP000258888">
    <property type="component" value="Unassembled WGS sequence"/>
</dbReference>
<dbReference type="InterPro" id="IPR011611">
    <property type="entry name" value="PfkB_dom"/>
</dbReference>
<keyword evidence="5" id="KW-1185">Reference proteome</keyword>
<dbReference type="PANTHER" id="PTHR10584:SF166">
    <property type="entry name" value="RIBOKINASE"/>
    <property type="match status" value="1"/>
</dbReference>
<evidence type="ECO:0000259" key="3">
    <source>
        <dbReference type="Pfam" id="PF00294"/>
    </source>
</evidence>
<dbReference type="GO" id="GO:0006796">
    <property type="term" value="P:phosphate-containing compound metabolic process"/>
    <property type="evidence" value="ECO:0007669"/>
    <property type="project" value="UniProtKB-ARBA"/>
</dbReference>
<dbReference type="PANTHER" id="PTHR10584">
    <property type="entry name" value="SUGAR KINASE"/>
    <property type="match status" value="1"/>
</dbReference>
<sequence>MGESNLNLSNKASLIAPRVISLGQIIVDLTMKVDAVPKPGEDIFASSYSMRAGASYNMLFAASQMEAKAQWAGVLGEGYFANIISKALNEAHISHIGTKNSTLDSGFCIALTDASAERTFISTKGAETSGDEHAFDLVNPNPQDVVYLSGYTFVSPIKRALLRFMMRTSGSSGLGSSALENSFYNRTRRFTAIFDASPMIANILDEDLKALIAYAPIWLCNAREAGILARRLNTWGDANEGAANGIFTYETNNQLTKQKIELLQRALQAPLVVHTGSDGAWVCDLGKEAEHIKGFQVKAVDTNGAGDAHTGVLAASIGYKMTLKQAVLYANAAAALAVTKYGPATCPTKKEIEDFIKTNVY</sequence>
<comment type="caution">
    <text evidence="4">The sequence shown here is derived from an EMBL/GenBank/DDBJ whole genome shotgun (WGS) entry which is preliminary data.</text>
</comment>
<name>A0A3E1IQN9_GARVA</name>
<dbReference type="GO" id="GO:0016301">
    <property type="term" value="F:kinase activity"/>
    <property type="evidence" value="ECO:0007669"/>
    <property type="project" value="UniProtKB-KW"/>
</dbReference>
<dbReference type="GO" id="GO:0005829">
    <property type="term" value="C:cytosol"/>
    <property type="evidence" value="ECO:0007669"/>
    <property type="project" value="TreeGrafter"/>
</dbReference>
<evidence type="ECO:0000256" key="2">
    <source>
        <dbReference type="ARBA" id="ARBA00022777"/>
    </source>
</evidence>
<dbReference type="RefSeq" id="WP_116794315.1">
    <property type="nucleotide sequence ID" value="NZ_LSLH01000001.1"/>
</dbReference>
<dbReference type="EMBL" id="LSLH01000001">
    <property type="protein sequence ID" value="RFD75299.1"/>
    <property type="molecule type" value="Genomic_DNA"/>
</dbReference>
<dbReference type="InterPro" id="IPR002139">
    <property type="entry name" value="Ribo/fructo_kinase"/>
</dbReference>
<keyword evidence="1" id="KW-0808">Transferase</keyword>
<evidence type="ECO:0000313" key="4">
    <source>
        <dbReference type="EMBL" id="RFD75299.1"/>
    </source>
</evidence>
<dbReference type="SUPFAM" id="SSF53613">
    <property type="entry name" value="Ribokinase-like"/>
    <property type="match status" value="1"/>
</dbReference>
<dbReference type="AlphaFoldDB" id="A0A3E1IQN9"/>
<proteinExistence type="predicted"/>
<reference evidence="4 5" key="1">
    <citation type="submission" date="2016-02" db="EMBL/GenBank/DDBJ databases">
        <title>Gardnerella vaginalis Subgroups Defined by cpn60 Sequencing and Sialidase Activity in Isolates from Canada, Belgium and Kenya.</title>
        <authorList>
            <person name="Schellenberg J."/>
            <person name="Paramel Jayaprakash T."/>
            <person name="Withana Gamage N."/>
            <person name="Patterson M.H."/>
            <person name="Vaneechoutte M."/>
            <person name="Hill J.E."/>
        </authorList>
    </citation>
    <scope>NUCLEOTIDE SEQUENCE [LARGE SCALE GENOMIC DNA]</scope>
    <source>
        <strain evidence="4 5">N160</strain>
    </source>
</reference>
<accession>A0A3E1IQN9</accession>
<gene>
    <name evidence="4" type="ORF">AXE76_03765</name>
</gene>
<evidence type="ECO:0000256" key="1">
    <source>
        <dbReference type="ARBA" id="ARBA00022679"/>
    </source>
</evidence>
<dbReference type="InterPro" id="IPR029056">
    <property type="entry name" value="Ribokinase-like"/>
</dbReference>
<keyword evidence="2 4" id="KW-0418">Kinase</keyword>
<organism evidence="4 5">
    <name type="scientific">Gardnerella vaginalis</name>
    <dbReference type="NCBI Taxonomy" id="2702"/>
    <lineage>
        <taxon>Bacteria</taxon>
        <taxon>Bacillati</taxon>
        <taxon>Actinomycetota</taxon>
        <taxon>Actinomycetes</taxon>
        <taxon>Bifidobacteriales</taxon>
        <taxon>Bifidobacteriaceae</taxon>
        <taxon>Gardnerella</taxon>
    </lineage>
</organism>
<evidence type="ECO:0000313" key="5">
    <source>
        <dbReference type="Proteomes" id="UP000258888"/>
    </source>
</evidence>
<dbReference type="Gene3D" id="3.40.1190.20">
    <property type="match status" value="1"/>
</dbReference>
<feature type="domain" description="Carbohydrate kinase PfkB" evidence="3">
    <location>
        <begin position="18"/>
        <end position="347"/>
    </location>
</feature>